<proteinExistence type="predicted"/>
<dbReference type="RefSeq" id="WP_053435133.1">
    <property type="nucleotide sequence ID" value="NZ_LGUF01000007.1"/>
</dbReference>
<dbReference type="GO" id="GO:0004462">
    <property type="term" value="F:lactoylglutathione lyase activity"/>
    <property type="evidence" value="ECO:0007669"/>
    <property type="project" value="InterPro"/>
</dbReference>
<dbReference type="PANTHER" id="PTHR43279">
    <property type="entry name" value="CATECHOL-2,3-DIOXYGENASE"/>
    <property type="match status" value="1"/>
</dbReference>
<reference evidence="4" key="1">
    <citation type="submission" date="2015-07" db="EMBL/GenBank/DDBJ databases">
        <title>Fjat-10036 dsm4.</title>
        <authorList>
            <person name="Liu B."/>
            <person name="Wang J."/>
            <person name="Zhu Y."/>
            <person name="Liu G."/>
            <person name="Chen Q."/>
            <person name="Chen Z."/>
            <person name="Lan J."/>
            <person name="Che J."/>
            <person name="Ge C."/>
            <person name="Shi H."/>
            <person name="Pan Z."/>
            <person name="Liu X."/>
        </authorList>
    </citation>
    <scope>NUCLEOTIDE SEQUENCE [LARGE SCALE GENOMIC DNA]</scope>
    <source>
        <strain evidence="4">DSM 4</strain>
    </source>
</reference>
<dbReference type="PANTHER" id="PTHR43279:SF1">
    <property type="entry name" value="CATECHOL-2,3-DIOXYGENASE"/>
    <property type="match status" value="1"/>
</dbReference>
<dbReference type="Pfam" id="PF00903">
    <property type="entry name" value="Glyoxalase"/>
    <property type="match status" value="2"/>
</dbReference>
<protein>
    <submittedName>
        <fullName evidence="3">Glyoxalase</fullName>
    </submittedName>
</protein>
<dbReference type="Gene3D" id="3.10.180.10">
    <property type="entry name" value="2,3-Dihydroxybiphenyl 1,2-Dioxygenase, domain 1"/>
    <property type="match status" value="2"/>
</dbReference>
<dbReference type="PATRIC" id="fig|1459.3.peg.2965"/>
<dbReference type="CDD" id="cd16359">
    <property type="entry name" value="VOC_BsCatE_like_C"/>
    <property type="match status" value="1"/>
</dbReference>
<accession>A0A0M0GCZ2</accession>
<keyword evidence="4" id="KW-1185">Reference proteome</keyword>
<dbReference type="EMBL" id="LGUF01000007">
    <property type="protein sequence ID" value="KON87780.1"/>
    <property type="molecule type" value="Genomic_DNA"/>
</dbReference>
<dbReference type="InterPro" id="IPR004360">
    <property type="entry name" value="Glyas_Fos-R_dOase_dom"/>
</dbReference>
<keyword evidence="1" id="KW-0479">Metal-binding</keyword>
<feature type="domain" description="VOC" evidence="2">
    <location>
        <begin position="10"/>
        <end position="126"/>
    </location>
</feature>
<dbReference type="OrthoDB" id="9792626at2"/>
<dbReference type="InterPro" id="IPR029068">
    <property type="entry name" value="Glyas_Bleomycin-R_OHBP_Dase"/>
</dbReference>
<evidence type="ECO:0000259" key="2">
    <source>
        <dbReference type="PROSITE" id="PS51819"/>
    </source>
</evidence>
<dbReference type="InterPro" id="IPR037523">
    <property type="entry name" value="VOC_core"/>
</dbReference>
<sequence>MNFHQKPITYVAQVNLKVLDLERSLAFYKEVIGFKVLTKTERTAQLTADGKTVLLTIEQLENAEPKMGRTTGLYHFALLLPKRSDLAKIVRHFVEIGLQFGSSDHLVSEALYLSDPDGNGIEIYTDRNPAEWTWRNGEVNMTVDPLDFPDLLSIGQKQSWKGLPGDTVMGHIHLHVAELARTETFYTEGLGFEAVCRYGTQALFISSGKYHHHIGLNTWNGVGAPQPSENSVGIQSYTLILEDEAERERVMANLKRMGAAVAVENNQVITSDPSGNRIVLEV</sequence>
<evidence type="ECO:0000313" key="4">
    <source>
        <dbReference type="Proteomes" id="UP000037109"/>
    </source>
</evidence>
<gene>
    <name evidence="3" type="ORF">AF332_13720</name>
</gene>
<dbReference type="Proteomes" id="UP000037109">
    <property type="component" value="Unassembled WGS sequence"/>
</dbReference>
<dbReference type="PROSITE" id="PS51819">
    <property type="entry name" value="VOC"/>
    <property type="match status" value="1"/>
</dbReference>
<dbReference type="SUPFAM" id="SSF54593">
    <property type="entry name" value="Glyoxalase/Bleomycin resistance protein/Dihydroxybiphenyl dioxygenase"/>
    <property type="match status" value="2"/>
</dbReference>
<evidence type="ECO:0000313" key="3">
    <source>
        <dbReference type="EMBL" id="KON87780.1"/>
    </source>
</evidence>
<dbReference type="InterPro" id="IPR018146">
    <property type="entry name" value="Glyoxalase_1_CS"/>
</dbReference>
<dbReference type="PROSITE" id="PS00934">
    <property type="entry name" value="GLYOXALASE_I_1"/>
    <property type="match status" value="1"/>
</dbReference>
<dbReference type="STRING" id="1459.AF332_13720"/>
<dbReference type="GO" id="GO:0046872">
    <property type="term" value="F:metal ion binding"/>
    <property type="evidence" value="ECO:0007669"/>
    <property type="project" value="UniProtKB-KW"/>
</dbReference>
<dbReference type="AlphaFoldDB" id="A0A0M0GCZ2"/>
<comment type="caution">
    <text evidence="3">The sequence shown here is derived from an EMBL/GenBank/DDBJ whole genome shotgun (WGS) entry which is preliminary data.</text>
</comment>
<name>A0A0M0GCZ2_SPOGL</name>
<evidence type="ECO:0000256" key="1">
    <source>
        <dbReference type="ARBA" id="ARBA00022723"/>
    </source>
</evidence>
<organism evidence="3 4">
    <name type="scientific">Sporosarcina globispora</name>
    <name type="common">Bacillus globisporus</name>
    <dbReference type="NCBI Taxonomy" id="1459"/>
    <lineage>
        <taxon>Bacteria</taxon>
        <taxon>Bacillati</taxon>
        <taxon>Bacillota</taxon>
        <taxon>Bacilli</taxon>
        <taxon>Bacillales</taxon>
        <taxon>Caryophanaceae</taxon>
        <taxon>Sporosarcina</taxon>
    </lineage>
</organism>